<dbReference type="InterPro" id="IPR013556">
    <property type="entry name" value="Flag_M-ring_C"/>
</dbReference>
<evidence type="ECO:0000313" key="15">
    <source>
        <dbReference type="Proteomes" id="UP001500957"/>
    </source>
</evidence>
<evidence type="ECO:0000256" key="5">
    <source>
        <dbReference type="ARBA" id="ARBA00022692"/>
    </source>
</evidence>
<keyword evidence="6 11" id="KW-1133">Transmembrane helix</keyword>
<keyword evidence="5 11" id="KW-0812">Transmembrane</keyword>
<evidence type="ECO:0000256" key="1">
    <source>
        <dbReference type="ARBA" id="ARBA00004117"/>
    </source>
</evidence>
<organism evidence="14 15">
    <name type="scientific">Sporichthya brevicatena</name>
    <dbReference type="NCBI Taxonomy" id="171442"/>
    <lineage>
        <taxon>Bacteria</taxon>
        <taxon>Bacillati</taxon>
        <taxon>Actinomycetota</taxon>
        <taxon>Actinomycetes</taxon>
        <taxon>Sporichthyales</taxon>
        <taxon>Sporichthyaceae</taxon>
        <taxon>Sporichthya</taxon>
    </lineage>
</organism>
<dbReference type="NCBIfam" id="TIGR00206">
    <property type="entry name" value="fliF"/>
    <property type="match status" value="1"/>
</dbReference>
<dbReference type="Pfam" id="PF01514">
    <property type="entry name" value="YscJ_FliF"/>
    <property type="match status" value="1"/>
</dbReference>
<comment type="similarity">
    <text evidence="3 9">Belongs to the FliF family.</text>
</comment>
<feature type="domain" description="Flagellar M-ring N-terminal" evidence="12">
    <location>
        <begin position="46"/>
        <end position="221"/>
    </location>
</feature>
<dbReference type="InterPro" id="IPR006182">
    <property type="entry name" value="FliF_N_dom"/>
</dbReference>
<evidence type="ECO:0000259" key="12">
    <source>
        <dbReference type="Pfam" id="PF01514"/>
    </source>
</evidence>
<dbReference type="InterPro" id="IPR043427">
    <property type="entry name" value="YscJ/FliF"/>
</dbReference>
<evidence type="ECO:0000256" key="4">
    <source>
        <dbReference type="ARBA" id="ARBA00022475"/>
    </source>
</evidence>
<feature type="region of interest" description="Disordered" evidence="10">
    <location>
        <begin position="278"/>
        <end position="300"/>
    </location>
</feature>
<evidence type="ECO:0000256" key="7">
    <source>
        <dbReference type="ARBA" id="ARBA00023136"/>
    </source>
</evidence>
<evidence type="ECO:0000259" key="13">
    <source>
        <dbReference type="Pfam" id="PF08345"/>
    </source>
</evidence>
<evidence type="ECO:0000256" key="10">
    <source>
        <dbReference type="SAM" id="MobiDB-lite"/>
    </source>
</evidence>
<protein>
    <recommendedName>
        <fullName evidence="9">Flagellar M-ring protein</fullName>
    </recommendedName>
</protein>
<feature type="region of interest" description="Disordered" evidence="10">
    <location>
        <begin position="213"/>
        <end position="237"/>
    </location>
</feature>
<keyword evidence="14" id="KW-0969">Cilium</keyword>
<feature type="compositionally biased region" description="Low complexity" evidence="10">
    <location>
        <begin position="284"/>
        <end position="300"/>
    </location>
</feature>
<name>A0ABP3RGV5_9ACTN</name>
<dbReference type="Pfam" id="PF08345">
    <property type="entry name" value="YscJ_FliF_C"/>
    <property type="match status" value="1"/>
</dbReference>
<feature type="compositionally biased region" description="Low complexity" evidence="10">
    <location>
        <begin position="221"/>
        <end position="232"/>
    </location>
</feature>
<evidence type="ECO:0000256" key="6">
    <source>
        <dbReference type="ARBA" id="ARBA00022989"/>
    </source>
</evidence>
<keyword evidence="4" id="KW-1003">Cell membrane</keyword>
<dbReference type="Gene3D" id="3.30.300.30">
    <property type="match status" value="1"/>
</dbReference>
<evidence type="ECO:0000313" key="14">
    <source>
        <dbReference type="EMBL" id="GAA0609615.1"/>
    </source>
</evidence>
<evidence type="ECO:0000256" key="9">
    <source>
        <dbReference type="PIRNR" id="PIRNR004862"/>
    </source>
</evidence>
<reference evidence="15" key="1">
    <citation type="journal article" date="2019" name="Int. J. Syst. Evol. Microbiol.">
        <title>The Global Catalogue of Microorganisms (GCM) 10K type strain sequencing project: providing services to taxonomists for standard genome sequencing and annotation.</title>
        <authorList>
            <consortium name="The Broad Institute Genomics Platform"/>
            <consortium name="The Broad Institute Genome Sequencing Center for Infectious Disease"/>
            <person name="Wu L."/>
            <person name="Ma J."/>
        </authorList>
    </citation>
    <scope>NUCLEOTIDE SEQUENCE [LARGE SCALE GENOMIC DNA]</scope>
    <source>
        <strain evidence="15">JCM 10671</strain>
    </source>
</reference>
<comment type="subcellular location">
    <subcellularLocation>
        <location evidence="1 9">Bacterial flagellum basal body</location>
    </subcellularLocation>
    <subcellularLocation>
        <location evidence="2">Cell membrane</location>
        <topology evidence="2">Multi-pass membrane protein</topology>
    </subcellularLocation>
</comment>
<proteinExistence type="inferred from homology"/>
<feature type="transmembrane region" description="Helical" evidence="11">
    <location>
        <begin position="428"/>
        <end position="448"/>
    </location>
</feature>
<keyword evidence="14" id="KW-0282">Flagellum</keyword>
<dbReference type="PANTHER" id="PTHR30046">
    <property type="entry name" value="FLAGELLAR M-RING PROTEIN"/>
    <property type="match status" value="1"/>
</dbReference>
<dbReference type="PRINTS" id="PR01009">
    <property type="entry name" value="FLGMRINGFLIF"/>
</dbReference>
<dbReference type="EMBL" id="BAAAHE010000007">
    <property type="protein sequence ID" value="GAA0609615.1"/>
    <property type="molecule type" value="Genomic_DNA"/>
</dbReference>
<comment type="caution">
    <text evidence="14">The sequence shown here is derived from an EMBL/GenBank/DDBJ whole genome shotgun (WGS) entry which is preliminary data.</text>
</comment>
<evidence type="ECO:0000256" key="2">
    <source>
        <dbReference type="ARBA" id="ARBA00004651"/>
    </source>
</evidence>
<dbReference type="InterPro" id="IPR000067">
    <property type="entry name" value="FlgMring_FliF"/>
</dbReference>
<keyword evidence="8 9" id="KW-0975">Bacterial flagellum</keyword>
<dbReference type="RefSeq" id="WP_344602173.1">
    <property type="nucleotide sequence ID" value="NZ_BAAAHE010000007.1"/>
</dbReference>
<comment type="function">
    <text evidence="9">The M ring may be actively involved in energy transduction.</text>
</comment>
<keyword evidence="14" id="KW-0966">Cell projection</keyword>
<dbReference type="Proteomes" id="UP001500957">
    <property type="component" value="Unassembled WGS sequence"/>
</dbReference>
<keyword evidence="15" id="KW-1185">Reference proteome</keyword>
<sequence length="533" mass="55351">MPPVVSGLLGKGGRMFSSFTVGQKVVSVVGVLGLLFGAYFFMSWATKPTYAPLFTNVAPADASAIVDQLNAAGTPYQLANGGTTILVPQSMVYDTRIAMSGKGIAPSSSSSGWGILDKQGITTSKFQQDVGYRRALEGELARTVQGIDGVTTAVVHLALPEKTVFTKQSDSAKASVLVDTAPGTSLTSGQVQAIVNLVSSAVENLKPDQVTVADSSGKTLSASAESSAGTAADNRAQQTREYETRVASDLQAMIDRVVGPGHSEVRLSADLDFDATKTTSETFTDPGTKPSATTTTTEKFTGNGAAVGGVLGPDNQAVPNNGTNGTGNYEKTTGTQNNPLNRVVEERTSAPGAVRKLNVAVLLDAKTATAVNTAQIEALVSSAVGLNTERGDTVVVDALPFDETAANAAAEELAAAKKAEAAAKRNSMIFTGAKYLGGALLLLMLFLWGRRKMARMSRVAEDRREIEALQRALAAQQAEAELTAVPGGVAAGAYGELAASPAADARHDVGDLVKTQPDEVAQLLRGWLADRRS</sequence>
<accession>A0ABP3RGV5</accession>
<evidence type="ECO:0000256" key="11">
    <source>
        <dbReference type="SAM" id="Phobius"/>
    </source>
</evidence>
<dbReference type="InterPro" id="IPR045851">
    <property type="entry name" value="AMP-bd_C_sf"/>
</dbReference>
<dbReference type="PANTHER" id="PTHR30046:SF0">
    <property type="entry name" value="FLAGELLAR M-RING PROTEIN"/>
    <property type="match status" value="1"/>
</dbReference>
<keyword evidence="7 11" id="KW-0472">Membrane</keyword>
<dbReference type="PIRSF" id="PIRSF004862">
    <property type="entry name" value="FliF"/>
    <property type="match status" value="1"/>
</dbReference>
<feature type="domain" description="Flagellar M-ring C-terminal" evidence="13">
    <location>
        <begin position="255"/>
        <end position="401"/>
    </location>
</feature>
<evidence type="ECO:0000256" key="8">
    <source>
        <dbReference type="ARBA" id="ARBA00023143"/>
    </source>
</evidence>
<feature type="transmembrane region" description="Helical" evidence="11">
    <location>
        <begin position="21"/>
        <end position="42"/>
    </location>
</feature>
<evidence type="ECO:0000256" key="3">
    <source>
        <dbReference type="ARBA" id="ARBA00007971"/>
    </source>
</evidence>
<gene>
    <name evidence="14" type="primary">fliF</name>
    <name evidence="14" type="ORF">GCM10009547_09640</name>
</gene>